<gene>
    <name evidence="2" type="ORF">QYF61_013402</name>
</gene>
<evidence type="ECO:0000313" key="2">
    <source>
        <dbReference type="EMBL" id="KAK4806258.1"/>
    </source>
</evidence>
<evidence type="ECO:0000313" key="3">
    <source>
        <dbReference type="Proteomes" id="UP001333110"/>
    </source>
</evidence>
<dbReference type="AlphaFoldDB" id="A0AAN7N9S3"/>
<evidence type="ECO:0000259" key="1">
    <source>
        <dbReference type="Pfam" id="PF00078"/>
    </source>
</evidence>
<keyword evidence="3" id="KW-1185">Reference proteome</keyword>
<proteinExistence type="predicted"/>
<dbReference type="Pfam" id="PF00078">
    <property type="entry name" value="RVT_1"/>
    <property type="match status" value="1"/>
</dbReference>
<dbReference type="Proteomes" id="UP001333110">
    <property type="component" value="Unassembled WGS sequence"/>
</dbReference>
<protein>
    <recommendedName>
        <fullName evidence="1">Reverse transcriptase domain-containing protein</fullName>
    </recommendedName>
</protein>
<name>A0AAN7N9S3_MYCAM</name>
<dbReference type="PANTHER" id="PTHR33332">
    <property type="entry name" value="REVERSE TRANSCRIPTASE DOMAIN-CONTAINING PROTEIN"/>
    <property type="match status" value="1"/>
</dbReference>
<sequence>MQTEQSMGHMWGELVARQSCELWGWILLTWTDVQQQRLRSWLTEEVPVDWRLEYVTYIYKKGQKEDPGNYRPISLTSVLGKVMEQIIWSAQRVVVNGVKSSWWPVTSGVPQGSVLGPVLFNIFINDRDKGIECTLSQFADDTKMGGSVDLLEGRKALQRDLDRLGRWAEANCMRFNKAQCKWKKGLGVLVNSQMNMSQQCAQVAKKANGILACIRNRVASRTREVIVPLYSALVRLHLEYCVHFWAPHYKRDIEVLERVQRRATKLGKGLEQKSDGERLRELGLFSLEKRRLRGDLIALYNCLKGGCSEVGVGLFSQVTSDRTRGNSLKLCQGRFRLDIRKFYFTERVIKHRTGCPGKWLSHHPWRLLKASSNLALNTSNDGASKTSLGNLLQCLTTLICERLKEFMSQTLWRGEALFAWQRQVGEHGLCRAEIGLCWYTNHRGIKKIHPSRNPPSGTRHHHKNFLPYVRSKSTLFQFKTIVPCPVTTSLVLKGCNKVSLEPSLLQAKQPSFYVAQDTVGFLGCKRTLPAHVQFFIHQYPQVLLCRAALNPFIPQSVLISGIAPTQVQDLALGLVELHEVHMGPLLKPVKSINCTTQLGVFCKLAEGALNPTVYVVDEDIKQDWSQYGPLRDTTRYWFPLGHWAIDRNSLDAAIQPIPYPLNSPPIKSLSLQFREKDVVGDRDTRPCFHCLCISFLHFSLARRSLLSRAGLLPSLPDFLHVGIDSFCALRKISLKSCQLCSAPLSLRAVSQGVPSTIRSPKIQGPDSTLYLANIPRDCEFHQGKITAAQAATSLDISN</sequence>
<reference evidence="2 3" key="1">
    <citation type="journal article" date="2023" name="J. Hered.">
        <title>Chromosome-level genome of the wood stork (Mycteria americana) provides insight into avian chromosome evolution.</title>
        <authorList>
            <person name="Flamio R. Jr."/>
            <person name="Ramstad K.M."/>
        </authorList>
    </citation>
    <scope>NUCLEOTIDE SEQUENCE [LARGE SCALE GENOMIC DNA]</scope>
    <source>
        <strain evidence="2">JAX WOST 10</strain>
    </source>
</reference>
<dbReference type="EMBL" id="JAUNZN010000044">
    <property type="protein sequence ID" value="KAK4806258.1"/>
    <property type="molecule type" value="Genomic_DNA"/>
</dbReference>
<organism evidence="2 3">
    <name type="scientific">Mycteria americana</name>
    <name type="common">Wood stork</name>
    <dbReference type="NCBI Taxonomy" id="33587"/>
    <lineage>
        <taxon>Eukaryota</taxon>
        <taxon>Metazoa</taxon>
        <taxon>Chordata</taxon>
        <taxon>Craniata</taxon>
        <taxon>Vertebrata</taxon>
        <taxon>Euteleostomi</taxon>
        <taxon>Archelosauria</taxon>
        <taxon>Archosauria</taxon>
        <taxon>Dinosauria</taxon>
        <taxon>Saurischia</taxon>
        <taxon>Theropoda</taxon>
        <taxon>Coelurosauria</taxon>
        <taxon>Aves</taxon>
        <taxon>Neognathae</taxon>
        <taxon>Neoaves</taxon>
        <taxon>Aequornithes</taxon>
        <taxon>Ciconiiformes</taxon>
        <taxon>Ciconiidae</taxon>
        <taxon>Mycteria</taxon>
    </lineage>
</organism>
<dbReference type="InterPro" id="IPR000477">
    <property type="entry name" value="RT_dom"/>
</dbReference>
<feature type="domain" description="Reverse transcriptase" evidence="1">
    <location>
        <begin position="95"/>
        <end position="182"/>
    </location>
</feature>
<accession>A0AAN7N9S3</accession>
<comment type="caution">
    <text evidence="2">The sequence shown here is derived from an EMBL/GenBank/DDBJ whole genome shotgun (WGS) entry which is preliminary data.</text>
</comment>